<accession>A0ABY3EGZ8</accession>
<name>A0ABY3EGZ8_9BURK</name>
<dbReference type="RefSeq" id="WP_144202049.1">
    <property type="nucleotide sequence ID" value="NZ_VCIZ01000019.1"/>
</dbReference>
<feature type="domain" description="HTH cro/C1-type" evidence="2">
    <location>
        <begin position="6"/>
        <end position="62"/>
    </location>
</feature>
<evidence type="ECO:0000256" key="1">
    <source>
        <dbReference type="ARBA" id="ARBA00023125"/>
    </source>
</evidence>
<comment type="caution">
    <text evidence="3">The sequence shown here is derived from an EMBL/GenBank/DDBJ whole genome shotgun (WGS) entry which is preliminary data.</text>
</comment>
<dbReference type="Pfam" id="PF01381">
    <property type="entry name" value="HTH_3"/>
    <property type="match status" value="1"/>
</dbReference>
<dbReference type="PROSITE" id="PS50943">
    <property type="entry name" value="HTH_CROC1"/>
    <property type="match status" value="1"/>
</dbReference>
<dbReference type="EMBL" id="VCIZ01000019">
    <property type="protein sequence ID" value="TSP09983.1"/>
    <property type="molecule type" value="Genomic_DNA"/>
</dbReference>
<dbReference type="Gene3D" id="1.10.260.40">
    <property type="entry name" value="lambda repressor-like DNA-binding domains"/>
    <property type="match status" value="1"/>
</dbReference>
<evidence type="ECO:0000313" key="3">
    <source>
        <dbReference type="EMBL" id="TSP09983.1"/>
    </source>
</evidence>
<dbReference type="PANTHER" id="PTHR46558">
    <property type="entry name" value="TRACRIPTIONAL REGULATORY PROTEIN-RELATED-RELATED"/>
    <property type="match status" value="1"/>
</dbReference>
<dbReference type="SUPFAM" id="SSF47413">
    <property type="entry name" value="lambda repressor-like DNA-binding domains"/>
    <property type="match status" value="1"/>
</dbReference>
<evidence type="ECO:0000313" key="4">
    <source>
        <dbReference type="Proteomes" id="UP000318943"/>
    </source>
</evidence>
<organism evidence="3 4">
    <name type="scientific">Cupriavidus campinensis</name>
    <dbReference type="NCBI Taxonomy" id="151783"/>
    <lineage>
        <taxon>Bacteria</taxon>
        <taxon>Pseudomonadati</taxon>
        <taxon>Pseudomonadota</taxon>
        <taxon>Betaproteobacteria</taxon>
        <taxon>Burkholderiales</taxon>
        <taxon>Burkholderiaceae</taxon>
        <taxon>Cupriavidus</taxon>
    </lineage>
</organism>
<dbReference type="SMART" id="SM00530">
    <property type="entry name" value="HTH_XRE"/>
    <property type="match status" value="1"/>
</dbReference>
<sequence>MLYQALKLLRRYHGMTQKDLADRLGISNSYLSEIETGVKKDSITVELLEKYAGVFGIPVSSLLLFSEQIDSKRRTDRLRVQAASKILKVLSWIDEQEKVGT</sequence>
<evidence type="ECO:0000259" key="2">
    <source>
        <dbReference type="PROSITE" id="PS50943"/>
    </source>
</evidence>
<gene>
    <name evidence="3" type="ORF">FGG12_24905</name>
</gene>
<dbReference type="PANTHER" id="PTHR46558:SF4">
    <property type="entry name" value="DNA-BIDING PHAGE PROTEIN"/>
    <property type="match status" value="1"/>
</dbReference>
<dbReference type="Proteomes" id="UP000318943">
    <property type="component" value="Unassembled WGS sequence"/>
</dbReference>
<proteinExistence type="predicted"/>
<dbReference type="CDD" id="cd00093">
    <property type="entry name" value="HTH_XRE"/>
    <property type="match status" value="1"/>
</dbReference>
<dbReference type="InterPro" id="IPR001387">
    <property type="entry name" value="Cro/C1-type_HTH"/>
</dbReference>
<keyword evidence="4" id="KW-1185">Reference proteome</keyword>
<reference evidence="3 4" key="1">
    <citation type="submission" date="2019-05" db="EMBL/GenBank/DDBJ databases">
        <title>Whole genome sequence analysis of Cupriavidus campinensis S14E4C strain.</title>
        <authorList>
            <person name="Abbaszade G."/>
            <person name="Szabo A."/>
            <person name="Toumi M."/>
            <person name="Toth E."/>
        </authorList>
    </citation>
    <scope>NUCLEOTIDE SEQUENCE [LARGE SCALE GENOMIC DNA]</scope>
    <source>
        <strain evidence="3 4">S14E4C</strain>
    </source>
</reference>
<protein>
    <submittedName>
        <fullName evidence="3">Helix-turn-helix transcriptional regulator</fullName>
    </submittedName>
</protein>
<keyword evidence="1" id="KW-0238">DNA-binding</keyword>
<dbReference type="InterPro" id="IPR010982">
    <property type="entry name" value="Lambda_DNA-bd_dom_sf"/>
</dbReference>